<protein>
    <submittedName>
        <fullName evidence="2">Uncharacterized protein</fullName>
    </submittedName>
</protein>
<dbReference type="STRING" id="471856.Jden_2318"/>
<evidence type="ECO:0000256" key="1">
    <source>
        <dbReference type="SAM" id="MobiDB-lite"/>
    </source>
</evidence>
<dbReference type="Proteomes" id="UP000000628">
    <property type="component" value="Chromosome"/>
</dbReference>
<evidence type="ECO:0000313" key="3">
    <source>
        <dbReference type="Proteomes" id="UP000000628"/>
    </source>
</evidence>
<feature type="compositionally biased region" description="Basic and acidic residues" evidence="1">
    <location>
        <begin position="66"/>
        <end position="78"/>
    </location>
</feature>
<dbReference type="eggNOG" id="ENOG502ZI93">
    <property type="taxonomic scope" value="Bacteria"/>
</dbReference>
<dbReference type="KEGG" id="jde:Jden_2318"/>
<dbReference type="HOGENOM" id="CLU_2382269_0_0_11"/>
<sequence>MRAADLAAHLPRDSVTWMAVHPENAWGVQEHLLATIADTLRWLAWAKSEDGKRNRKRPKPIPRPGDSQDDRGRFSGVEKADLDEVKRLLALPRR</sequence>
<dbReference type="EMBL" id="CP001706">
    <property type="protein sequence ID" value="ACV09953.1"/>
    <property type="molecule type" value="Genomic_DNA"/>
</dbReference>
<dbReference type="AlphaFoldDB" id="C7R265"/>
<dbReference type="Pfam" id="PF17318">
    <property type="entry name" value="DUF5361"/>
    <property type="match status" value="1"/>
</dbReference>
<dbReference type="OrthoDB" id="3194899at2"/>
<name>C7R265_JONDD</name>
<proteinExistence type="predicted"/>
<accession>C7R265</accession>
<evidence type="ECO:0000313" key="2">
    <source>
        <dbReference type="EMBL" id="ACV09953.1"/>
    </source>
</evidence>
<dbReference type="InterPro" id="IPR035286">
    <property type="entry name" value="DUF5361"/>
</dbReference>
<reference evidence="2 3" key="1">
    <citation type="journal article" date="2009" name="Stand. Genomic Sci.">
        <title>Complete genome sequence of Jonesia denitrificans type strain (Prevot 55134).</title>
        <authorList>
            <person name="Pukall R."/>
            <person name="Gehrich-Schroter G."/>
            <person name="Lapidus A."/>
            <person name="Nolan M."/>
            <person name="Glavina Del Rio T."/>
            <person name="Lucas S."/>
            <person name="Chen F."/>
            <person name="Tice H."/>
            <person name="Pitluck S."/>
            <person name="Cheng J.F."/>
            <person name="Copeland A."/>
            <person name="Saunders E."/>
            <person name="Brettin T."/>
            <person name="Detter J.C."/>
            <person name="Bruce D."/>
            <person name="Goodwin L."/>
            <person name="Pati A."/>
            <person name="Ivanova N."/>
            <person name="Mavromatis K."/>
            <person name="Ovchinnikova G."/>
            <person name="Chen A."/>
            <person name="Palaniappan K."/>
            <person name="Land M."/>
            <person name="Hauser L."/>
            <person name="Chang Y.J."/>
            <person name="Jeffries C.D."/>
            <person name="Chain P."/>
            <person name="Goker M."/>
            <person name="Bristow J."/>
            <person name="Eisen J.A."/>
            <person name="Markowitz V."/>
            <person name="Hugenholtz P."/>
            <person name="Kyrpides N.C."/>
            <person name="Klenk H.P."/>
            <person name="Han C."/>
        </authorList>
    </citation>
    <scope>NUCLEOTIDE SEQUENCE [LARGE SCALE GENOMIC DNA]</scope>
    <source>
        <strain evidence="3">ATCC 14870 / DSM 20603 / BCRC 15368 / CIP 55.134 / JCM 11481 / NBRC 15587 / NCTC 10816 / Prevot 55134</strain>
    </source>
</reference>
<gene>
    <name evidence="2" type="ordered locus">Jden_2318</name>
</gene>
<feature type="region of interest" description="Disordered" evidence="1">
    <location>
        <begin position="48"/>
        <end position="78"/>
    </location>
</feature>
<keyword evidence="3" id="KW-1185">Reference proteome</keyword>
<organism evidence="2 3">
    <name type="scientific">Jonesia denitrificans (strain ATCC 14870 / DSM 20603 / BCRC 15368 / CIP 55.134 / JCM 11481 / NBRC 15587 / NCTC 10816 / Prevot 55134)</name>
    <name type="common">Listeria denitrificans</name>
    <dbReference type="NCBI Taxonomy" id="471856"/>
    <lineage>
        <taxon>Bacteria</taxon>
        <taxon>Bacillati</taxon>
        <taxon>Actinomycetota</taxon>
        <taxon>Actinomycetes</taxon>
        <taxon>Micrococcales</taxon>
        <taxon>Jonesiaceae</taxon>
        <taxon>Jonesia</taxon>
    </lineage>
</organism>